<dbReference type="PROSITE" id="PS01031">
    <property type="entry name" value="SHSP"/>
    <property type="match status" value="1"/>
</dbReference>
<gene>
    <name evidence="4" type="ORF">EPI11_04915</name>
</gene>
<feature type="domain" description="SHSP" evidence="3">
    <location>
        <begin position="28"/>
        <end position="142"/>
    </location>
</feature>
<dbReference type="CDD" id="cd06464">
    <property type="entry name" value="ACD_sHsps-like"/>
    <property type="match status" value="1"/>
</dbReference>
<dbReference type="EMBL" id="SBII01000002">
    <property type="protein sequence ID" value="RWX02560.1"/>
    <property type="molecule type" value="Genomic_DNA"/>
</dbReference>
<accession>A0A444HE70</accession>
<sequence length="142" mass="16220">MNITKRNGANGFPIVMDQLFKDILGGTQYIQKTVPQVNIKENEQAFELELVAPGQKKEDFNIEIENELLTISTEAKTEKIEQEEGKFTRREFRISSFKRAFTLPETVKADEINAAYKDGILTLTLPKKEEALPKAKRMIEIS</sequence>
<evidence type="ECO:0000313" key="4">
    <source>
        <dbReference type="EMBL" id="RWX02560.1"/>
    </source>
</evidence>
<name>A0A444HE70_9FLAO</name>
<evidence type="ECO:0000256" key="2">
    <source>
        <dbReference type="RuleBase" id="RU003616"/>
    </source>
</evidence>
<organism evidence="4 5">
    <name type="scientific">Flavobacterium cerinum</name>
    <dbReference type="NCBI Taxonomy" id="2502784"/>
    <lineage>
        <taxon>Bacteria</taxon>
        <taxon>Pseudomonadati</taxon>
        <taxon>Bacteroidota</taxon>
        <taxon>Flavobacteriia</taxon>
        <taxon>Flavobacteriales</taxon>
        <taxon>Flavobacteriaceae</taxon>
        <taxon>Flavobacterium</taxon>
    </lineage>
</organism>
<dbReference type="Pfam" id="PF00011">
    <property type="entry name" value="HSP20"/>
    <property type="match status" value="1"/>
</dbReference>
<dbReference type="RefSeq" id="WP_128388831.1">
    <property type="nucleotide sequence ID" value="NZ_SBII01000002.1"/>
</dbReference>
<dbReference type="InterPro" id="IPR031107">
    <property type="entry name" value="Small_HSP"/>
</dbReference>
<dbReference type="PANTHER" id="PTHR11527">
    <property type="entry name" value="HEAT-SHOCK PROTEIN 20 FAMILY MEMBER"/>
    <property type="match status" value="1"/>
</dbReference>
<reference evidence="4 5" key="1">
    <citation type="submission" date="2019-01" db="EMBL/GenBank/DDBJ databases">
        <title>Flavobacterium sp. nov.,isolated from freshwater.</title>
        <authorList>
            <person name="Zhang R."/>
            <person name="Du Z.-J."/>
        </authorList>
    </citation>
    <scope>NUCLEOTIDE SEQUENCE [LARGE SCALE GENOMIC DNA]</scope>
    <source>
        <strain evidence="4 5">1E403</strain>
    </source>
</reference>
<keyword evidence="5" id="KW-1185">Reference proteome</keyword>
<protein>
    <submittedName>
        <fullName evidence="4">Hsp20/alpha crystallin family protein</fullName>
    </submittedName>
</protein>
<evidence type="ECO:0000256" key="1">
    <source>
        <dbReference type="PROSITE-ProRule" id="PRU00285"/>
    </source>
</evidence>
<comment type="similarity">
    <text evidence="1 2">Belongs to the small heat shock protein (HSP20) family.</text>
</comment>
<dbReference type="InterPro" id="IPR002068">
    <property type="entry name" value="A-crystallin/Hsp20_dom"/>
</dbReference>
<dbReference type="InterPro" id="IPR008978">
    <property type="entry name" value="HSP20-like_chaperone"/>
</dbReference>
<dbReference type="Gene3D" id="2.60.40.790">
    <property type="match status" value="1"/>
</dbReference>
<dbReference type="Proteomes" id="UP000287527">
    <property type="component" value="Unassembled WGS sequence"/>
</dbReference>
<dbReference type="OrthoDB" id="9814487at2"/>
<evidence type="ECO:0000313" key="5">
    <source>
        <dbReference type="Proteomes" id="UP000287527"/>
    </source>
</evidence>
<evidence type="ECO:0000259" key="3">
    <source>
        <dbReference type="PROSITE" id="PS01031"/>
    </source>
</evidence>
<dbReference type="SUPFAM" id="SSF49764">
    <property type="entry name" value="HSP20-like chaperones"/>
    <property type="match status" value="1"/>
</dbReference>
<dbReference type="AlphaFoldDB" id="A0A444HE70"/>
<proteinExistence type="inferred from homology"/>
<comment type="caution">
    <text evidence="4">The sequence shown here is derived from an EMBL/GenBank/DDBJ whole genome shotgun (WGS) entry which is preliminary data.</text>
</comment>